<organism evidence="1 2">
    <name type="scientific">Brassica campestris</name>
    <name type="common">Field mustard</name>
    <dbReference type="NCBI Taxonomy" id="3711"/>
    <lineage>
        <taxon>Eukaryota</taxon>
        <taxon>Viridiplantae</taxon>
        <taxon>Streptophyta</taxon>
        <taxon>Embryophyta</taxon>
        <taxon>Tracheophyta</taxon>
        <taxon>Spermatophyta</taxon>
        <taxon>Magnoliopsida</taxon>
        <taxon>eudicotyledons</taxon>
        <taxon>Gunneridae</taxon>
        <taxon>Pentapetalae</taxon>
        <taxon>rosids</taxon>
        <taxon>malvids</taxon>
        <taxon>Brassicales</taxon>
        <taxon>Brassicaceae</taxon>
        <taxon>Brassiceae</taxon>
        <taxon>Brassica</taxon>
    </lineage>
</organism>
<proteinExistence type="predicted"/>
<name>A0A397Z6P0_BRACM</name>
<sequence>MKLKVFLICIYLSHDLSLFVSFYMLNRFNYGDLQETRLRAITMDSIRQIYRASHGFSDSFLAQQRRQ</sequence>
<gene>
    <name evidence="1" type="ORF">BRARA_F02113</name>
</gene>
<evidence type="ECO:0000313" key="2">
    <source>
        <dbReference type="Proteomes" id="UP000264353"/>
    </source>
</evidence>
<reference evidence="1 2" key="1">
    <citation type="submission" date="2018-06" db="EMBL/GenBank/DDBJ databases">
        <title>WGS assembly of Brassica rapa FPsc.</title>
        <authorList>
            <person name="Bowman J."/>
            <person name="Kohchi T."/>
            <person name="Yamato K."/>
            <person name="Jenkins J."/>
            <person name="Shu S."/>
            <person name="Ishizaki K."/>
            <person name="Yamaoka S."/>
            <person name="Nishihama R."/>
            <person name="Nakamura Y."/>
            <person name="Berger F."/>
            <person name="Adam C."/>
            <person name="Aki S."/>
            <person name="Althoff F."/>
            <person name="Araki T."/>
            <person name="Arteaga-Vazquez M."/>
            <person name="Balasubrmanian S."/>
            <person name="Bauer D."/>
            <person name="Boehm C."/>
            <person name="Briginshaw L."/>
            <person name="Caballero-Perez J."/>
            <person name="Catarino B."/>
            <person name="Chen F."/>
            <person name="Chiyoda S."/>
            <person name="Chovatia M."/>
            <person name="Davies K."/>
            <person name="Delmans M."/>
            <person name="Demura T."/>
            <person name="Dierschke T."/>
            <person name="Dolan L."/>
            <person name="Dorantes-Acosta A."/>
            <person name="Eklund D."/>
            <person name="Florent S."/>
            <person name="Flores-Sandoval E."/>
            <person name="Fujiyama A."/>
            <person name="Fukuzawa H."/>
            <person name="Galik B."/>
            <person name="Grimanelli D."/>
            <person name="Grimwood J."/>
            <person name="Grossniklaus U."/>
            <person name="Hamada T."/>
            <person name="Haseloff J."/>
            <person name="Hetherington A."/>
            <person name="Higo A."/>
            <person name="Hirakawa Y."/>
            <person name="Hundley H."/>
            <person name="Ikeda Y."/>
            <person name="Inoue K."/>
            <person name="Inoue S."/>
            <person name="Ishida S."/>
            <person name="Jia Q."/>
            <person name="Kakita M."/>
            <person name="Kanazawa T."/>
            <person name="Kawai Y."/>
            <person name="Kawashima T."/>
            <person name="Kennedy M."/>
            <person name="Kinose K."/>
            <person name="Kinoshita T."/>
            <person name="Kohara Y."/>
            <person name="Koide E."/>
            <person name="Komatsu K."/>
            <person name="Kopischke S."/>
            <person name="Kubo M."/>
            <person name="Kyozuka J."/>
            <person name="Lagercrantz U."/>
            <person name="Lin S."/>
            <person name="Lindquist E."/>
            <person name="Lipzen A."/>
            <person name="Lu C."/>
            <person name="Luna E."/>
            <person name="Martienssen R."/>
            <person name="Minamino N."/>
            <person name="Mizutani M."/>
            <person name="Mizutani M."/>
            <person name="Mochizuki N."/>
            <person name="Monte I."/>
            <person name="Mosher R."/>
            <person name="Nagasaki H."/>
            <person name="Nakagami H."/>
            <person name="Naramoto S."/>
            <person name="Nishitani K."/>
            <person name="Ohtani M."/>
            <person name="Okamoto T."/>
            <person name="Okumura M."/>
            <person name="Phillips J."/>
            <person name="Pollak B."/>
            <person name="Reinders A."/>
            <person name="Roevekamp M."/>
            <person name="Sano R."/>
            <person name="Sawa S."/>
            <person name="Schmid M."/>
            <person name="Shirakawa M."/>
            <person name="Solano R."/>
            <person name="Spunde A."/>
            <person name="Suetsugu N."/>
            <person name="Sugano S."/>
            <person name="Sugiyama A."/>
            <person name="Sun R."/>
            <person name="Suzuki Y."/>
            <person name="Takenaka M."/>
            <person name="Takezawa D."/>
            <person name="Tomogane H."/>
            <person name="Tsuzuki M."/>
            <person name="Ueda T."/>
            <person name="Umeda M."/>
            <person name="Ward J."/>
            <person name="Watanabe Y."/>
            <person name="Yazaki K."/>
            <person name="Yokoyama R."/>
            <person name="Yoshitake Y."/>
            <person name="Yotsui I."/>
            <person name="Zachgo S."/>
            <person name="Schmutz J."/>
        </authorList>
    </citation>
    <scope>NUCLEOTIDE SEQUENCE [LARGE SCALE GENOMIC DNA]</scope>
    <source>
        <strain evidence="2">cv. B-3</strain>
    </source>
</reference>
<dbReference type="EMBL" id="CM010633">
    <property type="protein sequence ID" value="RID58846.1"/>
    <property type="molecule type" value="Genomic_DNA"/>
</dbReference>
<dbReference type="Proteomes" id="UP000264353">
    <property type="component" value="Chromosome A6"/>
</dbReference>
<evidence type="ECO:0000313" key="1">
    <source>
        <dbReference type="EMBL" id="RID58846.1"/>
    </source>
</evidence>
<dbReference type="AlphaFoldDB" id="A0A397Z6P0"/>
<protein>
    <submittedName>
        <fullName evidence="1">Uncharacterized protein</fullName>
    </submittedName>
</protein>
<accession>A0A397Z6P0</accession>